<reference evidence="2 3" key="1">
    <citation type="submission" date="2019-11" db="EMBL/GenBank/DDBJ databases">
        <authorList>
            <person name="Yang C."/>
            <person name="Li F."/>
        </authorList>
    </citation>
    <scope>NUCLEOTIDE SEQUENCE [LARGE SCALE GENOMIC DNA]</scope>
    <source>
        <strain evidence="2">KB4526</strain>
        <tissue evidence="2">Muscle</tissue>
    </source>
</reference>
<sequence>QTEIFVKSVPHCIALAHLLVEQNFPGIAIHHGSPRGLGGGVGRIESVMERCLLCLGGKRPLIERTVNIFLIFFLTRVSWCQRPEQASSLSGFAVIFVSSENHAKMLSEVQGHTEVSGSELPDEMDISSSSEY</sequence>
<dbReference type="EMBL" id="VOAJ01002623">
    <property type="protein sequence ID" value="KAF0881949.1"/>
    <property type="molecule type" value="Genomic_DNA"/>
</dbReference>
<name>A0A6G1B1N8_CROCR</name>
<dbReference type="GO" id="GO:0004386">
    <property type="term" value="F:helicase activity"/>
    <property type="evidence" value="ECO:0007669"/>
    <property type="project" value="UniProtKB-KW"/>
</dbReference>
<proteinExistence type="predicted"/>
<dbReference type="Proteomes" id="UP000475037">
    <property type="component" value="Unassembled WGS sequence"/>
</dbReference>
<keyword evidence="2" id="KW-0347">Helicase</keyword>
<dbReference type="AlphaFoldDB" id="A0A6G1B1N8"/>
<protein>
    <submittedName>
        <fullName evidence="2">DX39B helicase</fullName>
    </submittedName>
</protein>
<keyword evidence="2" id="KW-0547">Nucleotide-binding</keyword>
<evidence type="ECO:0000256" key="1">
    <source>
        <dbReference type="SAM" id="MobiDB-lite"/>
    </source>
</evidence>
<keyword evidence="2" id="KW-0378">Hydrolase</keyword>
<keyword evidence="3" id="KW-1185">Reference proteome</keyword>
<feature type="non-terminal residue" evidence="2">
    <location>
        <position position="132"/>
    </location>
</feature>
<feature type="region of interest" description="Disordered" evidence="1">
    <location>
        <begin position="110"/>
        <end position="132"/>
    </location>
</feature>
<keyword evidence="2" id="KW-0067">ATP-binding</keyword>
<comment type="caution">
    <text evidence="2">The sequence shown here is derived from an EMBL/GenBank/DDBJ whole genome shotgun (WGS) entry which is preliminary data.</text>
</comment>
<gene>
    <name evidence="2" type="primary">Ddx39b_1</name>
    <name evidence="2" type="ORF">FOF47_R22201</name>
</gene>
<evidence type="ECO:0000313" key="2">
    <source>
        <dbReference type="EMBL" id="KAF0881949.1"/>
    </source>
</evidence>
<evidence type="ECO:0000313" key="3">
    <source>
        <dbReference type="Proteomes" id="UP000475037"/>
    </source>
</evidence>
<feature type="non-terminal residue" evidence="2">
    <location>
        <position position="1"/>
    </location>
</feature>
<accession>A0A6G1B1N8</accession>
<organism evidence="2 3">
    <name type="scientific">Crocuta crocuta</name>
    <name type="common">Spotted hyena</name>
    <dbReference type="NCBI Taxonomy" id="9678"/>
    <lineage>
        <taxon>Eukaryota</taxon>
        <taxon>Metazoa</taxon>
        <taxon>Chordata</taxon>
        <taxon>Craniata</taxon>
        <taxon>Vertebrata</taxon>
        <taxon>Euteleostomi</taxon>
        <taxon>Mammalia</taxon>
        <taxon>Eutheria</taxon>
        <taxon>Laurasiatheria</taxon>
        <taxon>Carnivora</taxon>
        <taxon>Feliformia</taxon>
        <taxon>Hyaenidae</taxon>
        <taxon>Crocuta</taxon>
    </lineage>
</organism>